<feature type="domain" description="Neurotransmitter-gated ion-channel ligand-binding" evidence="7">
    <location>
        <begin position="31"/>
        <end position="231"/>
    </location>
</feature>
<dbReference type="EnsemblMetazoa" id="G35345.2">
    <property type="protein sequence ID" value="G35345.2:cds"/>
    <property type="gene ID" value="G35345"/>
</dbReference>
<evidence type="ECO:0000256" key="2">
    <source>
        <dbReference type="ARBA" id="ARBA00022692"/>
    </source>
</evidence>
<sequence length="322" mass="36732">MSQFRIFVFLCLIVISFISDISCEDYNDVVNLTSKILQGYSNSIIPRRNQSEVIKLDMEFSLKALNKFDVVDGKLTMVTAIALKWKDDMLTWNPSTNKNIEGLNVPLSHIWTPNLYLLNCAEEFLIYKGDPNTKEIEIESNGQTRLFFMEVLTTTCATDITYYPNDVHRCKIHLSTLTSAAKLKMGLAKVDIIDFETNGKWKILGIQSEVELLEVKNIERVVISITLERRMLFDIISIVFPVVFLGLVNVIVFKLPVDSGERMSFAMTVLLSFAVYMTLIADKMPQTSNRTSVFCMYLISMLTYSTLITFATTYSINCHHTQ</sequence>
<dbReference type="SUPFAM" id="SSF90112">
    <property type="entry name" value="Neurotransmitter-gated ion-channel transmembrane pore"/>
    <property type="match status" value="1"/>
</dbReference>
<dbReference type="Pfam" id="PF02932">
    <property type="entry name" value="Neur_chan_memb"/>
    <property type="match status" value="1"/>
</dbReference>
<accession>A0A8W8MW92</accession>
<dbReference type="EnsemblMetazoa" id="G35345.1">
    <property type="protein sequence ID" value="G35345.1:cds"/>
    <property type="gene ID" value="G35345"/>
</dbReference>
<evidence type="ECO:0000313" key="9">
    <source>
        <dbReference type="EnsemblMetazoa" id="G35345.2:cds"/>
    </source>
</evidence>
<keyword evidence="2 5" id="KW-0812">Transmembrane</keyword>
<evidence type="ECO:0000256" key="1">
    <source>
        <dbReference type="ARBA" id="ARBA00004141"/>
    </source>
</evidence>
<dbReference type="Pfam" id="PF02931">
    <property type="entry name" value="Neur_chan_LBD"/>
    <property type="match status" value="1"/>
</dbReference>
<dbReference type="GO" id="GO:0016020">
    <property type="term" value="C:membrane"/>
    <property type="evidence" value="ECO:0007669"/>
    <property type="project" value="UniProtKB-SubCell"/>
</dbReference>
<dbReference type="PANTHER" id="PTHR18945">
    <property type="entry name" value="NEUROTRANSMITTER GATED ION CHANNEL"/>
    <property type="match status" value="1"/>
</dbReference>
<keyword evidence="4 5" id="KW-0472">Membrane</keyword>
<dbReference type="InterPro" id="IPR006202">
    <property type="entry name" value="Neur_chan_lig-bd"/>
</dbReference>
<reference evidence="9" key="1">
    <citation type="submission" date="2022-08" db="UniProtKB">
        <authorList>
            <consortium name="EnsemblMetazoa"/>
        </authorList>
    </citation>
    <scope>IDENTIFICATION</scope>
    <source>
        <strain evidence="9">05x7-T-G4-1.051#20</strain>
    </source>
</reference>
<dbReference type="AlphaFoldDB" id="A0A8W8MW92"/>
<evidence type="ECO:0000256" key="5">
    <source>
        <dbReference type="SAM" id="Phobius"/>
    </source>
</evidence>
<comment type="subcellular location">
    <subcellularLocation>
        <location evidence="1">Membrane</location>
        <topology evidence="1">Multi-pass membrane protein</topology>
    </subcellularLocation>
</comment>
<evidence type="ECO:0000313" key="10">
    <source>
        <dbReference type="Proteomes" id="UP000005408"/>
    </source>
</evidence>
<protein>
    <submittedName>
        <fullName evidence="9">Uncharacterized protein</fullName>
    </submittedName>
</protein>
<proteinExistence type="predicted"/>
<dbReference type="Proteomes" id="UP000005408">
    <property type="component" value="Unassembled WGS sequence"/>
</dbReference>
<evidence type="ECO:0000256" key="6">
    <source>
        <dbReference type="SAM" id="SignalP"/>
    </source>
</evidence>
<feature type="chain" id="PRO_5042431971" evidence="6">
    <location>
        <begin position="24"/>
        <end position="322"/>
    </location>
</feature>
<evidence type="ECO:0000256" key="4">
    <source>
        <dbReference type="ARBA" id="ARBA00023136"/>
    </source>
</evidence>
<dbReference type="Gene3D" id="1.20.58.390">
    <property type="entry name" value="Neurotransmitter-gated ion-channel transmembrane domain"/>
    <property type="match status" value="1"/>
</dbReference>
<dbReference type="CDD" id="cd18989">
    <property type="entry name" value="LGIC_ECD_cation"/>
    <property type="match status" value="1"/>
</dbReference>
<dbReference type="PRINTS" id="PR00252">
    <property type="entry name" value="NRIONCHANNEL"/>
</dbReference>
<feature type="transmembrane region" description="Helical" evidence="5">
    <location>
        <begin position="264"/>
        <end position="281"/>
    </location>
</feature>
<feature type="signal peptide" evidence="6">
    <location>
        <begin position="1"/>
        <end position="23"/>
    </location>
</feature>
<feature type="transmembrane region" description="Helical" evidence="5">
    <location>
        <begin position="231"/>
        <end position="252"/>
    </location>
</feature>
<keyword evidence="6" id="KW-0732">Signal</keyword>
<dbReference type="GO" id="GO:0004888">
    <property type="term" value="F:transmembrane signaling receptor activity"/>
    <property type="evidence" value="ECO:0007669"/>
    <property type="project" value="InterPro"/>
</dbReference>
<keyword evidence="3 5" id="KW-1133">Transmembrane helix</keyword>
<dbReference type="Gene3D" id="2.70.170.10">
    <property type="entry name" value="Neurotransmitter-gated ion-channel ligand-binding domain"/>
    <property type="match status" value="1"/>
</dbReference>
<dbReference type="GO" id="GO:0005230">
    <property type="term" value="F:extracellular ligand-gated monoatomic ion channel activity"/>
    <property type="evidence" value="ECO:0007669"/>
    <property type="project" value="InterPro"/>
</dbReference>
<dbReference type="InterPro" id="IPR036734">
    <property type="entry name" value="Neur_chan_lig-bd_sf"/>
</dbReference>
<keyword evidence="10" id="KW-1185">Reference proteome</keyword>
<name>A0A8W8MW92_MAGGI</name>
<organism evidence="9 10">
    <name type="scientific">Magallana gigas</name>
    <name type="common">Pacific oyster</name>
    <name type="synonym">Crassostrea gigas</name>
    <dbReference type="NCBI Taxonomy" id="29159"/>
    <lineage>
        <taxon>Eukaryota</taxon>
        <taxon>Metazoa</taxon>
        <taxon>Spiralia</taxon>
        <taxon>Lophotrochozoa</taxon>
        <taxon>Mollusca</taxon>
        <taxon>Bivalvia</taxon>
        <taxon>Autobranchia</taxon>
        <taxon>Pteriomorphia</taxon>
        <taxon>Ostreida</taxon>
        <taxon>Ostreoidea</taxon>
        <taxon>Ostreidae</taxon>
        <taxon>Magallana</taxon>
    </lineage>
</organism>
<dbReference type="InterPro" id="IPR036719">
    <property type="entry name" value="Neuro-gated_channel_TM_sf"/>
</dbReference>
<evidence type="ECO:0000259" key="7">
    <source>
        <dbReference type="Pfam" id="PF02931"/>
    </source>
</evidence>
<dbReference type="InterPro" id="IPR006201">
    <property type="entry name" value="Neur_channel"/>
</dbReference>
<evidence type="ECO:0000256" key="3">
    <source>
        <dbReference type="ARBA" id="ARBA00022989"/>
    </source>
</evidence>
<feature type="transmembrane region" description="Helical" evidence="5">
    <location>
        <begin position="293"/>
        <end position="316"/>
    </location>
</feature>
<dbReference type="InterPro" id="IPR038050">
    <property type="entry name" value="Neuro_actylchol_rec"/>
</dbReference>
<dbReference type="InterPro" id="IPR006029">
    <property type="entry name" value="Neurotrans-gated_channel_TM"/>
</dbReference>
<dbReference type="SUPFAM" id="SSF63712">
    <property type="entry name" value="Nicotinic receptor ligand binding domain-like"/>
    <property type="match status" value="1"/>
</dbReference>
<evidence type="ECO:0000259" key="8">
    <source>
        <dbReference type="Pfam" id="PF02932"/>
    </source>
</evidence>
<dbReference type="CDD" id="cd19051">
    <property type="entry name" value="LGIC_TM_cation"/>
    <property type="match status" value="1"/>
</dbReference>
<feature type="domain" description="Neurotransmitter-gated ion-channel transmembrane" evidence="8">
    <location>
        <begin position="238"/>
        <end position="320"/>
    </location>
</feature>